<evidence type="ECO:0000313" key="13">
    <source>
        <dbReference type="Proteomes" id="UP000016931"/>
    </source>
</evidence>
<dbReference type="GO" id="GO:0000775">
    <property type="term" value="C:chromosome, centromeric region"/>
    <property type="evidence" value="ECO:0007669"/>
    <property type="project" value="UniProtKB-SubCell"/>
</dbReference>
<evidence type="ECO:0000256" key="9">
    <source>
        <dbReference type="ARBA" id="ARBA00023328"/>
    </source>
</evidence>
<dbReference type="Proteomes" id="UP000016931">
    <property type="component" value="Unassembled WGS sequence"/>
</dbReference>
<gene>
    <name evidence="12" type="ORF">SEPMUDRAFT_78324</name>
</gene>
<evidence type="ECO:0000256" key="2">
    <source>
        <dbReference type="ARBA" id="ARBA00004584"/>
    </source>
</evidence>
<dbReference type="AlphaFoldDB" id="N1QNG8"/>
<evidence type="ECO:0000256" key="6">
    <source>
        <dbReference type="ARBA" id="ARBA00022776"/>
    </source>
</evidence>
<keyword evidence="4" id="KW-0158">Chromosome</keyword>
<comment type="subcellular location">
    <subcellularLocation>
        <location evidence="2">Chromosome</location>
        <location evidence="2">Centromere</location>
    </subcellularLocation>
    <subcellularLocation>
        <location evidence="1">Nucleus</location>
    </subcellularLocation>
</comment>
<comment type="similarity">
    <text evidence="3">Belongs to the borealin family.</text>
</comment>
<organism evidence="12 13">
    <name type="scientific">Sphaerulina musiva (strain SO2202)</name>
    <name type="common">Poplar stem canker fungus</name>
    <name type="synonym">Septoria musiva</name>
    <dbReference type="NCBI Taxonomy" id="692275"/>
    <lineage>
        <taxon>Eukaryota</taxon>
        <taxon>Fungi</taxon>
        <taxon>Dikarya</taxon>
        <taxon>Ascomycota</taxon>
        <taxon>Pezizomycotina</taxon>
        <taxon>Dothideomycetes</taxon>
        <taxon>Dothideomycetidae</taxon>
        <taxon>Mycosphaerellales</taxon>
        <taxon>Mycosphaerellaceae</taxon>
        <taxon>Sphaerulina</taxon>
    </lineage>
</organism>
<dbReference type="HOGENOM" id="CLU_038589_1_0_1"/>
<feature type="compositionally biased region" description="Polar residues" evidence="10">
    <location>
        <begin position="231"/>
        <end position="242"/>
    </location>
</feature>
<dbReference type="GO" id="GO:0051301">
    <property type="term" value="P:cell division"/>
    <property type="evidence" value="ECO:0007669"/>
    <property type="project" value="UniProtKB-KW"/>
</dbReference>
<evidence type="ECO:0000259" key="11">
    <source>
        <dbReference type="Pfam" id="PF10444"/>
    </source>
</evidence>
<dbReference type="PANTHER" id="PTHR16040">
    <property type="entry name" value="AUSTRALIN, ISOFORM A-RELATED"/>
    <property type="match status" value="1"/>
</dbReference>
<evidence type="ECO:0000256" key="7">
    <source>
        <dbReference type="ARBA" id="ARBA00023242"/>
    </source>
</evidence>
<dbReference type="GeneID" id="27907328"/>
<dbReference type="GO" id="GO:0051233">
    <property type="term" value="C:spindle midzone"/>
    <property type="evidence" value="ECO:0007669"/>
    <property type="project" value="TreeGrafter"/>
</dbReference>
<keyword evidence="9" id="KW-0137">Centromere</keyword>
<keyword evidence="7" id="KW-0539">Nucleus</keyword>
<proteinExistence type="inferred from homology"/>
<dbReference type="GO" id="GO:0005634">
    <property type="term" value="C:nucleus"/>
    <property type="evidence" value="ECO:0007669"/>
    <property type="project" value="UniProtKB-SubCell"/>
</dbReference>
<evidence type="ECO:0000256" key="8">
    <source>
        <dbReference type="ARBA" id="ARBA00023306"/>
    </source>
</evidence>
<protein>
    <recommendedName>
        <fullName evidence="11">Borealin N-terminal domain-containing protein</fullName>
    </recommendedName>
</protein>
<dbReference type="GO" id="GO:0032133">
    <property type="term" value="C:chromosome passenger complex"/>
    <property type="evidence" value="ECO:0007669"/>
    <property type="project" value="TreeGrafter"/>
</dbReference>
<keyword evidence="6" id="KW-0498">Mitosis</keyword>
<dbReference type="eggNOG" id="ENOG502S9QE">
    <property type="taxonomic scope" value="Eukaryota"/>
</dbReference>
<keyword evidence="8" id="KW-0131">Cell cycle</keyword>
<feature type="compositionally biased region" description="Low complexity" evidence="10">
    <location>
        <begin position="268"/>
        <end position="280"/>
    </location>
</feature>
<evidence type="ECO:0000256" key="5">
    <source>
        <dbReference type="ARBA" id="ARBA00022618"/>
    </source>
</evidence>
<dbReference type="GO" id="GO:0000070">
    <property type="term" value="P:mitotic sister chromatid segregation"/>
    <property type="evidence" value="ECO:0007669"/>
    <property type="project" value="TreeGrafter"/>
</dbReference>
<feature type="domain" description="Borealin N-terminal" evidence="11">
    <location>
        <begin position="23"/>
        <end position="78"/>
    </location>
</feature>
<dbReference type="OMA" id="ITMQQKQ"/>
<name>N1QNG8_SPHMS</name>
<feature type="compositionally biased region" description="Basic and acidic residues" evidence="10">
    <location>
        <begin position="119"/>
        <end position="131"/>
    </location>
</feature>
<evidence type="ECO:0000313" key="12">
    <source>
        <dbReference type="EMBL" id="EMF17743.1"/>
    </source>
</evidence>
<evidence type="ECO:0000256" key="10">
    <source>
        <dbReference type="SAM" id="MobiDB-lite"/>
    </source>
</evidence>
<sequence length="289" mass="31223">MDTMMRTPQPSPTRRVPSITQAQKRALVDNLQLEITERALRLRTQYAAQAQGLRARLDLRVNRIPHALRKRNMQELMDEYHAKSKPAPPPPVPVVVAAKQQKPETAQSSLSRAKPASKRKSDEISLGDNKENALAQSSQDIPNPKKRTKTVVTANSKATRARNAGPAGVLSPKSHNSRTLPHSPIKPMDKMYPPRPQSSAQTDSVKPTRAPSRQTKRPGAAPEADGGRASEGSNTSAGTTIVTKPGTRKAANTKKTVPARPAATSRKPAAAKLEAAPPAAGTRTLRKRN</sequence>
<keyword evidence="13" id="KW-1185">Reference proteome</keyword>
<dbReference type="OrthoDB" id="2392550at2759"/>
<dbReference type="EMBL" id="KB456260">
    <property type="protein sequence ID" value="EMF17743.1"/>
    <property type="molecule type" value="Genomic_DNA"/>
</dbReference>
<evidence type="ECO:0000256" key="3">
    <source>
        <dbReference type="ARBA" id="ARBA00009914"/>
    </source>
</evidence>
<accession>N1QNG8</accession>
<reference evidence="12 13" key="1">
    <citation type="journal article" date="2012" name="PLoS Pathog.">
        <title>Diverse lifestyles and strategies of plant pathogenesis encoded in the genomes of eighteen Dothideomycetes fungi.</title>
        <authorList>
            <person name="Ohm R.A."/>
            <person name="Feau N."/>
            <person name="Henrissat B."/>
            <person name="Schoch C.L."/>
            <person name="Horwitz B.A."/>
            <person name="Barry K.W."/>
            <person name="Condon B.J."/>
            <person name="Copeland A.C."/>
            <person name="Dhillon B."/>
            <person name="Glaser F."/>
            <person name="Hesse C.N."/>
            <person name="Kosti I."/>
            <person name="LaButti K."/>
            <person name="Lindquist E.A."/>
            <person name="Lucas S."/>
            <person name="Salamov A.A."/>
            <person name="Bradshaw R.E."/>
            <person name="Ciuffetti L."/>
            <person name="Hamelin R.C."/>
            <person name="Kema G.H.J."/>
            <person name="Lawrence C."/>
            <person name="Scott J.A."/>
            <person name="Spatafora J.W."/>
            <person name="Turgeon B.G."/>
            <person name="de Wit P.J.G.M."/>
            <person name="Zhong S."/>
            <person name="Goodwin S.B."/>
            <person name="Grigoriev I.V."/>
        </authorList>
    </citation>
    <scope>NUCLEOTIDE SEQUENCE [LARGE SCALE GENOMIC DNA]</scope>
    <source>
        <strain evidence="12 13">SO2202</strain>
    </source>
</reference>
<dbReference type="InterPro" id="IPR018867">
    <property type="entry name" value="Cell_div_borealin"/>
</dbReference>
<dbReference type="InterPro" id="IPR018851">
    <property type="entry name" value="Borealin_N"/>
</dbReference>
<dbReference type="RefSeq" id="XP_016765864.1">
    <property type="nucleotide sequence ID" value="XM_016910191.1"/>
</dbReference>
<dbReference type="STRING" id="692275.N1QNG8"/>
<evidence type="ECO:0000256" key="1">
    <source>
        <dbReference type="ARBA" id="ARBA00004123"/>
    </source>
</evidence>
<keyword evidence="5" id="KW-0132">Cell division</keyword>
<dbReference type="Pfam" id="PF10444">
    <property type="entry name" value="Nbl1_Borealin_N"/>
    <property type="match status" value="1"/>
</dbReference>
<evidence type="ECO:0000256" key="4">
    <source>
        <dbReference type="ARBA" id="ARBA00022454"/>
    </source>
</evidence>
<dbReference type="PANTHER" id="PTHR16040:SF7">
    <property type="entry name" value="AUSTRALIN, ISOFORM A-RELATED"/>
    <property type="match status" value="1"/>
</dbReference>
<feature type="region of interest" description="Disordered" evidence="10">
    <location>
        <begin position="80"/>
        <end position="289"/>
    </location>
</feature>